<evidence type="ECO:0000313" key="18">
    <source>
        <dbReference type="Proteomes" id="UP001232063"/>
    </source>
</evidence>
<dbReference type="Proteomes" id="UP001232063">
    <property type="component" value="Unassembled WGS sequence"/>
</dbReference>
<dbReference type="InterPro" id="IPR012910">
    <property type="entry name" value="Plug_dom"/>
</dbReference>
<evidence type="ECO:0000256" key="14">
    <source>
        <dbReference type="SAM" id="SignalP"/>
    </source>
</evidence>
<dbReference type="Pfam" id="PF13715">
    <property type="entry name" value="CarbopepD_reg_2"/>
    <property type="match status" value="1"/>
</dbReference>
<evidence type="ECO:0000256" key="3">
    <source>
        <dbReference type="ARBA" id="ARBA00022452"/>
    </source>
</evidence>
<dbReference type="SUPFAM" id="SSF49464">
    <property type="entry name" value="Carboxypeptidase regulatory domain-like"/>
    <property type="match status" value="1"/>
</dbReference>
<evidence type="ECO:0000259" key="16">
    <source>
        <dbReference type="Pfam" id="PF07715"/>
    </source>
</evidence>
<dbReference type="Gene3D" id="2.60.40.1120">
    <property type="entry name" value="Carboxypeptidase-like, regulatory domain"/>
    <property type="match status" value="1"/>
</dbReference>
<dbReference type="RefSeq" id="WP_314510063.1">
    <property type="nucleotide sequence ID" value="NZ_JASJOU010000002.1"/>
</dbReference>
<keyword evidence="3 12" id="KW-1134">Transmembrane beta strand</keyword>
<evidence type="ECO:0000256" key="8">
    <source>
        <dbReference type="ARBA" id="ARBA00023065"/>
    </source>
</evidence>
<evidence type="ECO:0000256" key="10">
    <source>
        <dbReference type="ARBA" id="ARBA00023136"/>
    </source>
</evidence>
<dbReference type="PROSITE" id="PS52016">
    <property type="entry name" value="TONB_DEPENDENT_REC_3"/>
    <property type="match status" value="1"/>
</dbReference>
<evidence type="ECO:0000256" key="7">
    <source>
        <dbReference type="ARBA" id="ARBA00023004"/>
    </source>
</evidence>
<evidence type="ECO:0000256" key="5">
    <source>
        <dbReference type="ARBA" id="ARBA00022692"/>
    </source>
</evidence>
<organism evidence="17 18">
    <name type="scientific">Xanthocytophaga agilis</name>
    <dbReference type="NCBI Taxonomy" id="3048010"/>
    <lineage>
        <taxon>Bacteria</taxon>
        <taxon>Pseudomonadati</taxon>
        <taxon>Bacteroidota</taxon>
        <taxon>Cytophagia</taxon>
        <taxon>Cytophagales</taxon>
        <taxon>Rhodocytophagaceae</taxon>
        <taxon>Xanthocytophaga</taxon>
    </lineage>
</organism>
<dbReference type="InterPro" id="IPR008969">
    <property type="entry name" value="CarboxyPept-like_regulatory"/>
</dbReference>
<protein>
    <submittedName>
        <fullName evidence="17">TonB-dependent receptor</fullName>
    </submittedName>
</protein>
<evidence type="ECO:0000256" key="4">
    <source>
        <dbReference type="ARBA" id="ARBA00022496"/>
    </source>
</evidence>
<dbReference type="PANTHER" id="PTHR32552">
    <property type="entry name" value="FERRICHROME IRON RECEPTOR-RELATED"/>
    <property type="match status" value="1"/>
</dbReference>
<evidence type="ECO:0000256" key="9">
    <source>
        <dbReference type="ARBA" id="ARBA00023077"/>
    </source>
</evidence>
<dbReference type="Gene3D" id="2.40.170.20">
    <property type="entry name" value="TonB-dependent receptor, beta-barrel domain"/>
    <property type="match status" value="1"/>
</dbReference>
<feature type="signal peptide" evidence="14">
    <location>
        <begin position="1"/>
        <end position="19"/>
    </location>
</feature>
<dbReference type="Pfam" id="PF07715">
    <property type="entry name" value="Plug"/>
    <property type="match status" value="1"/>
</dbReference>
<evidence type="ECO:0000256" key="12">
    <source>
        <dbReference type="PROSITE-ProRule" id="PRU01360"/>
    </source>
</evidence>
<gene>
    <name evidence="17" type="ORF">QNI22_07745</name>
</gene>
<dbReference type="AlphaFoldDB" id="A0AAE3R2Q5"/>
<comment type="subcellular location">
    <subcellularLocation>
        <location evidence="1 12">Cell outer membrane</location>
        <topology evidence="1 12">Multi-pass membrane protein</topology>
    </subcellularLocation>
</comment>
<dbReference type="Gene3D" id="2.170.130.10">
    <property type="entry name" value="TonB-dependent receptor, plug domain"/>
    <property type="match status" value="1"/>
</dbReference>
<evidence type="ECO:0000256" key="1">
    <source>
        <dbReference type="ARBA" id="ARBA00004571"/>
    </source>
</evidence>
<dbReference type="PANTHER" id="PTHR32552:SF68">
    <property type="entry name" value="FERRICHROME OUTER MEMBRANE TRANSPORTER_PHAGE RECEPTOR"/>
    <property type="match status" value="1"/>
</dbReference>
<dbReference type="InterPro" id="IPR037066">
    <property type="entry name" value="Plug_dom_sf"/>
</dbReference>
<accession>A0AAE3R2Q5</accession>
<feature type="chain" id="PRO_5042221564" evidence="14">
    <location>
        <begin position="20"/>
        <end position="787"/>
    </location>
</feature>
<comment type="similarity">
    <text evidence="12 13">Belongs to the TonB-dependent receptor family.</text>
</comment>
<dbReference type="InterPro" id="IPR036942">
    <property type="entry name" value="Beta-barrel_TonB_sf"/>
</dbReference>
<keyword evidence="2 12" id="KW-0813">Transport</keyword>
<keyword evidence="6 14" id="KW-0732">Signal</keyword>
<dbReference type="GO" id="GO:0009279">
    <property type="term" value="C:cell outer membrane"/>
    <property type="evidence" value="ECO:0007669"/>
    <property type="project" value="UniProtKB-SubCell"/>
</dbReference>
<name>A0AAE3R2Q5_9BACT</name>
<feature type="domain" description="TonB-dependent receptor-like beta-barrel" evidence="15">
    <location>
        <begin position="308"/>
        <end position="745"/>
    </location>
</feature>
<dbReference type="InterPro" id="IPR039426">
    <property type="entry name" value="TonB-dep_rcpt-like"/>
</dbReference>
<dbReference type="Pfam" id="PF00593">
    <property type="entry name" value="TonB_dep_Rec_b-barrel"/>
    <property type="match status" value="1"/>
</dbReference>
<keyword evidence="7" id="KW-0408">Iron</keyword>
<keyword evidence="8" id="KW-0406">Ion transport</keyword>
<evidence type="ECO:0000259" key="15">
    <source>
        <dbReference type="Pfam" id="PF00593"/>
    </source>
</evidence>
<dbReference type="SUPFAM" id="SSF56935">
    <property type="entry name" value="Porins"/>
    <property type="match status" value="1"/>
</dbReference>
<keyword evidence="4" id="KW-0410">Iron transport</keyword>
<keyword evidence="17" id="KW-0675">Receptor</keyword>
<dbReference type="InterPro" id="IPR000531">
    <property type="entry name" value="Beta-barrel_TonB"/>
</dbReference>
<evidence type="ECO:0000313" key="17">
    <source>
        <dbReference type="EMBL" id="MDJ1500532.1"/>
    </source>
</evidence>
<dbReference type="GO" id="GO:0015344">
    <property type="term" value="F:siderophore uptake transmembrane transporter activity"/>
    <property type="evidence" value="ECO:0007669"/>
    <property type="project" value="TreeGrafter"/>
</dbReference>
<keyword evidence="18" id="KW-1185">Reference proteome</keyword>
<evidence type="ECO:0000256" key="11">
    <source>
        <dbReference type="ARBA" id="ARBA00023237"/>
    </source>
</evidence>
<proteinExistence type="inferred from homology"/>
<keyword evidence="10 12" id="KW-0472">Membrane</keyword>
<keyword evidence="5 12" id="KW-0812">Transmembrane</keyword>
<dbReference type="EMBL" id="JASJOU010000002">
    <property type="protein sequence ID" value="MDJ1500532.1"/>
    <property type="molecule type" value="Genomic_DNA"/>
</dbReference>
<keyword evidence="9 13" id="KW-0798">TonB box</keyword>
<evidence type="ECO:0000256" key="6">
    <source>
        <dbReference type="ARBA" id="ARBA00022729"/>
    </source>
</evidence>
<evidence type="ECO:0000256" key="13">
    <source>
        <dbReference type="RuleBase" id="RU003357"/>
    </source>
</evidence>
<feature type="domain" description="TonB-dependent receptor plug" evidence="16">
    <location>
        <begin position="114"/>
        <end position="221"/>
    </location>
</feature>
<reference evidence="17" key="1">
    <citation type="submission" date="2023-05" db="EMBL/GenBank/DDBJ databases">
        <authorList>
            <person name="Zhang X."/>
        </authorList>
    </citation>
    <scope>NUCLEOTIDE SEQUENCE</scope>
    <source>
        <strain evidence="17">BD1B2-1</strain>
    </source>
</reference>
<evidence type="ECO:0000256" key="2">
    <source>
        <dbReference type="ARBA" id="ARBA00022448"/>
    </source>
</evidence>
<comment type="caution">
    <text evidence="17">The sequence shown here is derived from an EMBL/GenBank/DDBJ whole genome shotgun (WGS) entry which is preliminary data.</text>
</comment>
<keyword evidence="11 12" id="KW-0998">Cell outer membrane</keyword>
<sequence>MKKFTLLFMAMMLASLSWAQYTISGKVTSAGQPLPGATVSLQNTFKGSLSMTDGRYYLRNLPSGKYVVIISFIGYEKLSREIDLTSDQILDIDLKKMEYIADEIVVAATRASQKSGTTFTSVDKATLAKQNLGQDLPFLLNQTPSVVVSSDAGAGVGYTGIRIRGSDPTRINVTVNGIPLNDAESHGVYWVNMPDFASSVDNIQIQRGVGTSTNGAASFGASVNVQTNQLNEKHYAEINNAYGSFNTWKHTARVGTGLINGKWTFDGRLSKISSDGYVDRASSNLKSFFLSGGYYAGGTMIKFNVFSGKEVTYQAWNGVPEYLLKTDRTYNAYTYDNQTDNYQQDHYQLFLTHEFNRNWNANLALHYTHGEGYYEEYKPGESLSSYNLPSISIGDSVITATDLIRRRWLNNDFYGLVWSVSYNTLKRFSAILGGGANNYTGEHYGEIIWARFASTSEIRQRYYNDDASKGDINFYAKGNYDFSDKFNAFLDLQYRYIAYSFLGFDHNLRNIEQSATYNFFNPKVGITYLFSDENSAYASYSVGHREPTRDDFVQSTPDSRPKPESLQNLEVGFRKQNKSYLLSANYYLMNYKNQLVLTGQINDVGAYTRTNIARSYRMGVEVEGNVKLSSKWTLGANATFSKNKIRNYQEYIDNYDTQIQEVKKYKETDISFSPNIIAAGTLSYKPLAGLEVSWLSKYVGKQYLDNTSSNNRKLNSFFVNDIRVNYMIKPKFVKEIGLNLLVNNLFNYLYESNGYTFSYISEGTFTTENYYYPQAGTNFLLSLNLKF</sequence>